<keyword evidence="6 9" id="KW-0028">Amino-acid biosynthesis</keyword>
<gene>
    <name evidence="6" type="primary">proC</name>
    <name evidence="13" type="ORF">KP78_32470</name>
</gene>
<dbReference type="NCBIfam" id="TIGR00112">
    <property type="entry name" value="proC"/>
    <property type="match status" value="1"/>
</dbReference>
<dbReference type="UniPathway" id="UPA00098">
    <property type="reaction ID" value="UER00361"/>
</dbReference>
<dbReference type="InterPro" id="IPR036291">
    <property type="entry name" value="NAD(P)-bd_dom_sf"/>
</dbReference>
<keyword evidence="2 6" id="KW-0641">Proline biosynthesis</keyword>
<dbReference type="HAMAP" id="MF_01925">
    <property type="entry name" value="P5C_reductase"/>
    <property type="match status" value="1"/>
</dbReference>
<comment type="subcellular location">
    <subcellularLocation>
        <location evidence="6">Cytoplasm</location>
    </subcellularLocation>
</comment>
<dbReference type="PATRIC" id="fig|889306.3.peg.3261"/>
<dbReference type="InterPro" id="IPR028939">
    <property type="entry name" value="P5C_Rdtase_cat_N"/>
</dbReference>
<evidence type="ECO:0000256" key="5">
    <source>
        <dbReference type="ARBA" id="ARBA00058118"/>
    </source>
</evidence>
<dbReference type="Proteomes" id="UP000031938">
    <property type="component" value="Unassembled WGS sequence"/>
</dbReference>
<dbReference type="Gene3D" id="3.40.50.720">
    <property type="entry name" value="NAD(P)-binding Rossmann-like Domain"/>
    <property type="match status" value="1"/>
</dbReference>
<evidence type="ECO:0000256" key="8">
    <source>
        <dbReference type="PIRSR" id="PIRSR000193-1"/>
    </source>
</evidence>
<dbReference type="PANTHER" id="PTHR11645:SF49">
    <property type="entry name" value="PYRROLINE-5-CARBOXYLATE REDUCTASE 1"/>
    <property type="match status" value="1"/>
</dbReference>
<organism evidence="13 14">
    <name type="scientific">Jeotgalibacillus soli</name>
    <dbReference type="NCBI Taxonomy" id="889306"/>
    <lineage>
        <taxon>Bacteria</taxon>
        <taxon>Bacillati</taxon>
        <taxon>Bacillota</taxon>
        <taxon>Bacilli</taxon>
        <taxon>Bacillales</taxon>
        <taxon>Caryophanaceae</taxon>
        <taxon>Jeotgalibacillus</taxon>
    </lineage>
</organism>
<evidence type="ECO:0000256" key="7">
    <source>
        <dbReference type="NCBIfam" id="TIGR00112"/>
    </source>
</evidence>
<dbReference type="PANTHER" id="PTHR11645">
    <property type="entry name" value="PYRROLINE-5-CARBOXYLATE REDUCTASE"/>
    <property type="match status" value="1"/>
</dbReference>
<evidence type="ECO:0000256" key="1">
    <source>
        <dbReference type="ARBA" id="ARBA00005525"/>
    </source>
</evidence>
<dbReference type="EMBL" id="JXRP01000019">
    <property type="protein sequence ID" value="KIL44283.1"/>
    <property type="molecule type" value="Genomic_DNA"/>
</dbReference>
<evidence type="ECO:0000313" key="13">
    <source>
        <dbReference type="EMBL" id="KIL44283.1"/>
    </source>
</evidence>
<dbReference type="SUPFAM" id="SSF51735">
    <property type="entry name" value="NAD(P)-binding Rossmann-fold domains"/>
    <property type="match status" value="1"/>
</dbReference>
<dbReference type="Gene3D" id="1.10.3730.10">
    <property type="entry name" value="ProC C-terminal domain-like"/>
    <property type="match status" value="1"/>
</dbReference>
<evidence type="ECO:0000313" key="14">
    <source>
        <dbReference type="Proteomes" id="UP000031938"/>
    </source>
</evidence>
<feature type="region of interest" description="Disordered" evidence="10">
    <location>
        <begin position="215"/>
        <end position="234"/>
    </location>
</feature>
<evidence type="ECO:0000256" key="2">
    <source>
        <dbReference type="ARBA" id="ARBA00022650"/>
    </source>
</evidence>
<dbReference type="RefSeq" id="WP_041090176.1">
    <property type="nucleotide sequence ID" value="NZ_JXRP01000019.1"/>
</dbReference>
<evidence type="ECO:0000259" key="12">
    <source>
        <dbReference type="Pfam" id="PF14748"/>
    </source>
</evidence>
<dbReference type="PROSITE" id="PS00521">
    <property type="entry name" value="P5CR"/>
    <property type="match status" value="1"/>
</dbReference>
<evidence type="ECO:0000256" key="9">
    <source>
        <dbReference type="RuleBase" id="RU003903"/>
    </source>
</evidence>
<keyword evidence="6" id="KW-0963">Cytoplasm</keyword>
<comment type="function">
    <text evidence="5 6">Catalyzes the reduction of 1-pyrroline-5-carboxylate (PCA) to L-proline.</text>
</comment>
<dbReference type="SUPFAM" id="SSF48179">
    <property type="entry name" value="6-phosphogluconate dehydrogenase C-terminal domain-like"/>
    <property type="match status" value="1"/>
</dbReference>
<dbReference type="STRING" id="889306.KP78_32470"/>
<dbReference type="InterPro" id="IPR000304">
    <property type="entry name" value="Pyrroline-COOH_reductase"/>
</dbReference>
<protein>
    <recommendedName>
        <fullName evidence="6 7">Pyrroline-5-carboxylate reductase</fullName>
        <shortName evidence="6">P5C reductase</shortName>
        <shortName evidence="6">P5CR</shortName>
        <ecNumber evidence="6 7">1.5.1.2</ecNumber>
    </recommendedName>
    <alternativeName>
        <fullName evidence="6">PCA reductase</fullName>
    </alternativeName>
</protein>
<evidence type="ECO:0000256" key="4">
    <source>
        <dbReference type="ARBA" id="ARBA00023002"/>
    </source>
</evidence>
<sequence>MKMVFVGAGSMAEAMIQGIVQAPRLKHLDVWVTNHSDSQRLAYMKKNYNVETSYDRKNIFAHADIIVLAMKPKDAAEAMLQLREYLNKELLVISILAGLSLELINGMLGEKIAVARAMPNTSATIQESATGLSFNEYITEHQKETAISIFSSVGSVTIVRENQLDLVTGLAGSGPAYIYYVVEAMEQAAVELGLSAEEAKPFILQTLAGASKMLQNTPKPPSVLRKDITSPGGTTEAGIKKLEQYQVKEAIKACIKEATLHSGKLRAQFEQNNKIY</sequence>
<reference evidence="13 14" key="1">
    <citation type="submission" date="2015-01" db="EMBL/GenBank/DDBJ databases">
        <title>Genome sequencing of Jeotgalibacillus soli.</title>
        <authorList>
            <person name="Goh K.M."/>
            <person name="Chan K.-G."/>
            <person name="Yaakop A.S."/>
            <person name="Ee R."/>
            <person name="Gan H.M."/>
            <person name="Chan C.S."/>
        </authorList>
    </citation>
    <scope>NUCLEOTIDE SEQUENCE [LARGE SCALE GENOMIC DNA]</scope>
    <source>
        <strain evidence="13 14">P9</strain>
    </source>
</reference>
<name>A0A0C2VJV8_9BACL</name>
<dbReference type="Pfam" id="PF03807">
    <property type="entry name" value="F420_oxidored"/>
    <property type="match status" value="1"/>
</dbReference>
<dbReference type="PIRSF" id="PIRSF000193">
    <property type="entry name" value="Pyrrol-5-carb_rd"/>
    <property type="match status" value="1"/>
</dbReference>
<comment type="pathway">
    <text evidence="6 9">Amino-acid biosynthesis; L-proline biosynthesis; L-proline from L-glutamate 5-semialdehyde: step 1/1.</text>
</comment>
<keyword evidence="14" id="KW-1185">Reference proteome</keyword>
<feature type="domain" description="Pyrroline-5-carboxylate reductase dimerisation" evidence="12">
    <location>
        <begin position="161"/>
        <end position="264"/>
    </location>
</feature>
<dbReference type="EC" id="1.5.1.2" evidence="6 7"/>
<comment type="catalytic activity">
    <reaction evidence="6">
        <text>L-proline + NAD(+) = (S)-1-pyrroline-5-carboxylate + NADH + 2 H(+)</text>
        <dbReference type="Rhea" id="RHEA:14105"/>
        <dbReference type="ChEBI" id="CHEBI:15378"/>
        <dbReference type="ChEBI" id="CHEBI:17388"/>
        <dbReference type="ChEBI" id="CHEBI:57540"/>
        <dbReference type="ChEBI" id="CHEBI:57945"/>
        <dbReference type="ChEBI" id="CHEBI:60039"/>
        <dbReference type="EC" id="1.5.1.2"/>
    </reaction>
</comment>
<comment type="caution">
    <text evidence="13">The sequence shown here is derived from an EMBL/GenBank/DDBJ whole genome shotgun (WGS) entry which is preliminary data.</text>
</comment>
<dbReference type="GO" id="GO:0005737">
    <property type="term" value="C:cytoplasm"/>
    <property type="evidence" value="ECO:0007669"/>
    <property type="project" value="UniProtKB-SubCell"/>
</dbReference>
<feature type="domain" description="Pyrroline-5-carboxylate reductase catalytic N-terminal" evidence="11">
    <location>
        <begin position="3"/>
        <end position="98"/>
    </location>
</feature>
<evidence type="ECO:0000256" key="6">
    <source>
        <dbReference type="HAMAP-Rule" id="MF_01925"/>
    </source>
</evidence>
<dbReference type="GO" id="GO:0055129">
    <property type="term" value="P:L-proline biosynthetic process"/>
    <property type="evidence" value="ECO:0007669"/>
    <property type="project" value="UniProtKB-UniRule"/>
</dbReference>
<evidence type="ECO:0000256" key="10">
    <source>
        <dbReference type="SAM" id="MobiDB-lite"/>
    </source>
</evidence>
<feature type="binding site" evidence="8">
    <location>
        <begin position="69"/>
        <end position="72"/>
    </location>
    <ligand>
        <name>NADP(+)</name>
        <dbReference type="ChEBI" id="CHEBI:58349"/>
    </ligand>
</feature>
<dbReference type="GO" id="GO:0004735">
    <property type="term" value="F:pyrroline-5-carboxylate reductase activity"/>
    <property type="evidence" value="ECO:0007669"/>
    <property type="project" value="UniProtKB-UniRule"/>
</dbReference>
<dbReference type="OrthoDB" id="9805754at2"/>
<dbReference type="InterPro" id="IPR029036">
    <property type="entry name" value="P5CR_dimer"/>
</dbReference>
<dbReference type="InterPro" id="IPR008927">
    <property type="entry name" value="6-PGluconate_DH-like_C_sf"/>
</dbReference>
<keyword evidence="3 6" id="KW-0521">NADP</keyword>
<keyword evidence="4 6" id="KW-0560">Oxidoreductase</keyword>
<accession>A0A0C2VJV8</accession>
<comment type="catalytic activity">
    <reaction evidence="6 9">
        <text>L-proline + NADP(+) = (S)-1-pyrroline-5-carboxylate + NADPH + 2 H(+)</text>
        <dbReference type="Rhea" id="RHEA:14109"/>
        <dbReference type="ChEBI" id="CHEBI:15378"/>
        <dbReference type="ChEBI" id="CHEBI:17388"/>
        <dbReference type="ChEBI" id="CHEBI:57783"/>
        <dbReference type="ChEBI" id="CHEBI:58349"/>
        <dbReference type="ChEBI" id="CHEBI:60039"/>
        <dbReference type="EC" id="1.5.1.2"/>
    </reaction>
</comment>
<dbReference type="InterPro" id="IPR053790">
    <property type="entry name" value="P5CR-like_CS"/>
</dbReference>
<dbReference type="AlphaFoldDB" id="A0A0C2VJV8"/>
<evidence type="ECO:0000259" key="11">
    <source>
        <dbReference type="Pfam" id="PF03807"/>
    </source>
</evidence>
<dbReference type="Pfam" id="PF14748">
    <property type="entry name" value="P5CR_dimer"/>
    <property type="match status" value="1"/>
</dbReference>
<comment type="similarity">
    <text evidence="1 6 9">Belongs to the pyrroline-5-carboxylate reductase family.</text>
</comment>
<proteinExistence type="inferred from homology"/>
<dbReference type="FunFam" id="1.10.3730.10:FF:000001">
    <property type="entry name" value="Pyrroline-5-carboxylate reductase"/>
    <property type="match status" value="1"/>
</dbReference>
<evidence type="ECO:0000256" key="3">
    <source>
        <dbReference type="ARBA" id="ARBA00022857"/>
    </source>
</evidence>